<dbReference type="HAMAP" id="MF_00226_B">
    <property type="entry name" value="CinA_B"/>
    <property type="match status" value="1"/>
</dbReference>
<dbReference type="Gene3D" id="3.90.950.20">
    <property type="entry name" value="CinA-like"/>
    <property type="match status" value="1"/>
</dbReference>
<dbReference type="NCBIfam" id="TIGR00199">
    <property type="entry name" value="PncC_domain"/>
    <property type="match status" value="1"/>
</dbReference>
<dbReference type="InterPro" id="IPR041424">
    <property type="entry name" value="CinA_KH"/>
</dbReference>
<dbReference type="EMBL" id="LTBC01000003">
    <property type="protein sequence ID" value="KYH32710.1"/>
    <property type="molecule type" value="Genomic_DNA"/>
</dbReference>
<dbReference type="SUPFAM" id="SSF53218">
    <property type="entry name" value="Molybdenum cofactor biosynthesis proteins"/>
    <property type="match status" value="1"/>
</dbReference>
<dbReference type="NCBIfam" id="TIGR00177">
    <property type="entry name" value="molyb_syn"/>
    <property type="match status" value="1"/>
</dbReference>
<protein>
    <recommendedName>
        <fullName evidence="1">Putative competence-damage inducible protein</fullName>
    </recommendedName>
</protein>
<organism evidence="3 4">
    <name type="scientific">Moorella mulderi DSM 14980</name>
    <dbReference type="NCBI Taxonomy" id="1122241"/>
    <lineage>
        <taxon>Bacteria</taxon>
        <taxon>Bacillati</taxon>
        <taxon>Bacillota</taxon>
        <taxon>Clostridia</taxon>
        <taxon>Neomoorellales</taxon>
        <taxon>Neomoorellaceae</taxon>
        <taxon>Neomoorella</taxon>
    </lineage>
</organism>
<dbReference type="OrthoDB" id="9801454at2"/>
<dbReference type="InterPro" id="IPR050101">
    <property type="entry name" value="CinA"/>
</dbReference>
<dbReference type="Pfam" id="PF02464">
    <property type="entry name" value="CinA"/>
    <property type="match status" value="1"/>
</dbReference>
<dbReference type="Gene3D" id="3.40.980.10">
    <property type="entry name" value="MoaB/Mog-like domain"/>
    <property type="match status" value="1"/>
</dbReference>
<gene>
    <name evidence="3" type="primary">cinA_1</name>
    <name evidence="1" type="synonym">cinA</name>
    <name evidence="3" type="ORF">MOMUL_13120</name>
</gene>
<dbReference type="SUPFAM" id="SSF142433">
    <property type="entry name" value="CinA-like"/>
    <property type="match status" value="1"/>
</dbReference>
<comment type="similarity">
    <text evidence="1">Belongs to the CinA family.</text>
</comment>
<evidence type="ECO:0000256" key="1">
    <source>
        <dbReference type="HAMAP-Rule" id="MF_00226"/>
    </source>
</evidence>
<dbReference type="PIRSF" id="PIRSF006728">
    <property type="entry name" value="CinA"/>
    <property type="match status" value="1"/>
</dbReference>
<dbReference type="AlphaFoldDB" id="A0A151AYR9"/>
<evidence type="ECO:0000259" key="2">
    <source>
        <dbReference type="SMART" id="SM00852"/>
    </source>
</evidence>
<evidence type="ECO:0000313" key="3">
    <source>
        <dbReference type="EMBL" id="KYH32710.1"/>
    </source>
</evidence>
<dbReference type="NCBIfam" id="NF001813">
    <property type="entry name" value="PRK00549.1"/>
    <property type="match status" value="1"/>
</dbReference>
<dbReference type="Gene3D" id="3.30.70.2860">
    <property type="match status" value="1"/>
</dbReference>
<reference evidence="3 4" key="1">
    <citation type="submission" date="2016-02" db="EMBL/GenBank/DDBJ databases">
        <title>Genome sequence of Moorella mulderi DSM 14980.</title>
        <authorList>
            <person name="Poehlein A."/>
            <person name="Daniel R."/>
        </authorList>
    </citation>
    <scope>NUCLEOTIDE SEQUENCE [LARGE SCALE GENOMIC DNA]</scope>
    <source>
        <strain evidence="3 4">DSM 14980</strain>
    </source>
</reference>
<name>A0A151AYR9_9FIRM</name>
<dbReference type="InterPro" id="IPR036425">
    <property type="entry name" value="MoaB/Mog-like_dom_sf"/>
</dbReference>
<feature type="domain" description="MoaB/Mog" evidence="2">
    <location>
        <begin position="4"/>
        <end position="170"/>
    </location>
</feature>
<evidence type="ECO:0000313" key="4">
    <source>
        <dbReference type="Proteomes" id="UP000075670"/>
    </source>
</evidence>
<dbReference type="RefSeq" id="WP_084785508.1">
    <property type="nucleotide sequence ID" value="NZ_LTBC01000003.1"/>
</dbReference>
<dbReference type="NCBIfam" id="TIGR00200">
    <property type="entry name" value="cinA_nterm"/>
    <property type="match status" value="1"/>
</dbReference>
<dbReference type="InterPro" id="IPR008136">
    <property type="entry name" value="CinA_C"/>
</dbReference>
<sequence length="415" mass="44283">MLAEAIFTGTEMLLGQIVNTNAAYLGRELAAAGISLYRQVVVGDNLERIREAIDDARRRADLIIVSGGLGPTEDDLSREALAAALNLPLVEDPAALENITRYFAARRRVMTANNLKQALLPAGARALDNPHGTAAGVFLEHEGKIYALLPGPPREFEPMVADRLLPLLEPYGARREVIFSRVLKIAGMGESAVEEAIKDLLHGDNPTLAPLAAPGEVTLRLTARAGSAEQARELIRPLETAIRERLGEYIFGSDDDTLEGVVGAILGGRRLTLAIAESCTGGLLAHRVTNIPGSSDYFLGGVVAYSNEAKMKYLGVEEETLAAHGAVSPEVAAAMAQGVRRAFAADIGVGITGIAGPGGATPAKPVGLVYVGLDIQGKVKVQRELFIGERENIKWQSSQSALYLLWRSLNQRVKI</sequence>
<dbReference type="Pfam" id="PF00994">
    <property type="entry name" value="MoCF_biosynth"/>
    <property type="match status" value="1"/>
</dbReference>
<dbReference type="Pfam" id="PF18146">
    <property type="entry name" value="CinA_KH"/>
    <property type="match status" value="1"/>
</dbReference>
<dbReference type="CDD" id="cd00885">
    <property type="entry name" value="cinA"/>
    <property type="match status" value="1"/>
</dbReference>
<accession>A0A151AYR9</accession>
<dbReference type="InterPro" id="IPR036653">
    <property type="entry name" value="CinA-like_C"/>
</dbReference>
<dbReference type="PANTHER" id="PTHR13939:SF0">
    <property type="entry name" value="NMN AMIDOHYDROLASE-LIKE PROTEIN YFAY"/>
    <property type="match status" value="1"/>
</dbReference>
<dbReference type="Proteomes" id="UP000075670">
    <property type="component" value="Unassembled WGS sequence"/>
</dbReference>
<dbReference type="InterPro" id="IPR008135">
    <property type="entry name" value="Competence-induced_CinA"/>
</dbReference>
<keyword evidence="4" id="KW-1185">Reference proteome</keyword>
<dbReference type="InterPro" id="IPR001453">
    <property type="entry name" value="MoaB/Mog_dom"/>
</dbReference>
<dbReference type="PANTHER" id="PTHR13939">
    <property type="entry name" value="NICOTINAMIDE-NUCLEOTIDE AMIDOHYDROLASE PNCC"/>
    <property type="match status" value="1"/>
</dbReference>
<comment type="caution">
    <text evidence="3">The sequence shown here is derived from an EMBL/GenBank/DDBJ whole genome shotgun (WGS) entry which is preliminary data.</text>
</comment>
<proteinExistence type="inferred from homology"/>
<dbReference type="PATRIC" id="fig|1122241.3.peg.1379"/>
<dbReference type="SMART" id="SM00852">
    <property type="entry name" value="MoCF_biosynth"/>
    <property type="match status" value="1"/>
</dbReference>